<proteinExistence type="predicted"/>
<keyword evidence="1" id="KW-1133">Transmembrane helix</keyword>
<keyword evidence="1" id="KW-0812">Transmembrane</keyword>
<keyword evidence="1" id="KW-0472">Membrane</keyword>
<name>A0A1C9EGC6_ATV</name>
<feature type="transmembrane region" description="Helical" evidence="1">
    <location>
        <begin position="61"/>
        <end position="84"/>
    </location>
</feature>
<protein>
    <submittedName>
        <fullName evidence="2">Uncharacterized protein</fullName>
    </submittedName>
</protein>
<evidence type="ECO:0000313" key="2">
    <source>
        <dbReference type="EMBL" id="AON96535.1"/>
    </source>
</evidence>
<feature type="transmembrane region" description="Helical" evidence="1">
    <location>
        <begin position="124"/>
        <end position="144"/>
    </location>
</feature>
<evidence type="ECO:0000256" key="1">
    <source>
        <dbReference type="SAM" id="Phobius"/>
    </source>
</evidence>
<accession>A0A1C9EGC6</accession>
<dbReference type="Proteomes" id="UP000225139">
    <property type="component" value="Segment"/>
</dbReference>
<feature type="transmembrane region" description="Helical" evidence="1">
    <location>
        <begin position="16"/>
        <end position="40"/>
    </location>
</feature>
<sequence length="155" mass="16814">MKAQSIKAEAETNRPLYYLVFISMMLILWRYIVNIMLLGYRRAKFSKKNLLVRAGGFDSKTMENLAISVIFIVVLLAVGGFIVADLFTTLGAYTPTVSQNNPLYNATTSVIHGMQSLGGLFSSSIGLITILIIIAIVSVIIVLLRTSFSSGGTGS</sequence>
<organism evidence="2">
    <name type="scientific">Acidianus two-tailed phage variant 1</name>
    <dbReference type="NCBI Taxonomy" id="1898550"/>
    <lineage>
        <taxon>Viruses</taxon>
        <taxon>Viruses incertae sedis</taxon>
        <taxon>Bicaudaviridae</taxon>
        <taxon>Bicaudavirus</taxon>
        <taxon>Acidianus two-tailed virus</taxon>
    </lineage>
</organism>
<dbReference type="EMBL" id="KX607102">
    <property type="protein sequence ID" value="AON96535.1"/>
    <property type="molecule type" value="Genomic_DNA"/>
</dbReference>
<reference evidence="2" key="1">
    <citation type="submission" date="2016-07" db="EMBL/GenBank/DDBJ databases">
        <authorList>
            <person name="Vestergaard G."/>
            <person name="Garrett R.A."/>
        </authorList>
    </citation>
    <scope>NUCLEOTIDE SEQUENCE [LARGE SCALE GENOMIC DNA]</scope>
    <source>
        <strain evidence="2">ATV.v1</strain>
    </source>
</reference>